<dbReference type="Proteomes" id="UP000014212">
    <property type="component" value="Unassembled WGS sequence"/>
</dbReference>
<accession>R9I8I1</accession>
<dbReference type="RefSeq" id="WP_016272683.1">
    <property type="nucleotide sequence ID" value="NZ_KE159485.1"/>
</dbReference>
<dbReference type="PATRIC" id="fig|1235787.3.peg.1211"/>
<name>R9I8I1_BACUN</name>
<evidence type="ECO:0000313" key="1">
    <source>
        <dbReference type="EMBL" id="EOS09665.1"/>
    </source>
</evidence>
<dbReference type="Pfam" id="PF14103">
    <property type="entry name" value="DUF4276"/>
    <property type="match status" value="1"/>
</dbReference>
<dbReference type="AlphaFoldDB" id="R9I8I1"/>
<gene>
    <name evidence="1" type="ORF">C801_01204</name>
</gene>
<dbReference type="EMBL" id="ASSO01000006">
    <property type="protein sequence ID" value="EOS09665.1"/>
    <property type="molecule type" value="Genomic_DNA"/>
</dbReference>
<proteinExistence type="predicted"/>
<sequence>MKAKIIHILCEGQTEQGFVEEVLRPYLQGNGITGVKGILITTNKKKNARGGMLTYNHALTDLNLLQQTKIDGDYERHIFTTMFDLYALPDDFPGFEKRKTISDPYLKVSNLEKDFADAINDKRFIPYIQLHEFEALLFCGIEYIEKLYPGCEKRCGQLTQALQKVGNPELINNSPETAPSKRIIKAIEGDKKTHYNYNKPKTGKFVTKHIGIDELRSKCKHFDEWIEKLISC</sequence>
<comment type="caution">
    <text evidence="1">The sequence shown here is derived from an EMBL/GenBank/DDBJ whole genome shotgun (WGS) entry which is preliminary data.</text>
</comment>
<reference evidence="1 2" key="1">
    <citation type="submission" date="2013-04" db="EMBL/GenBank/DDBJ databases">
        <title>The Genome Sequence of Bacteroides uniformis dnLKV2.</title>
        <authorList>
            <consortium name="The Broad Institute Genomics Platform"/>
            <consortium name="The Broad Institute Genome Sequencing Center for Infectious Disease"/>
            <person name="Earl A."/>
            <person name="Xavier R."/>
            <person name="Kuhn K."/>
            <person name="Stappenbeck T."/>
            <person name="Walker B."/>
            <person name="Young S."/>
            <person name="Zeng Q."/>
            <person name="Gargeya S."/>
            <person name="Fitzgerald M."/>
            <person name="Haas B."/>
            <person name="Abouelleil A."/>
            <person name="Allen A.W."/>
            <person name="Alvarado L."/>
            <person name="Arachchi H.M."/>
            <person name="Berlin A.M."/>
            <person name="Chapman S.B."/>
            <person name="Gainer-Dewar J."/>
            <person name="Goldberg J."/>
            <person name="Griggs A."/>
            <person name="Gujja S."/>
            <person name="Hansen M."/>
            <person name="Howarth C."/>
            <person name="Imamovic A."/>
            <person name="Ireland A."/>
            <person name="Larimer J."/>
            <person name="McCowan C."/>
            <person name="Murphy C."/>
            <person name="Pearson M."/>
            <person name="Poon T.W."/>
            <person name="Priest M."/>
            <person name="Roberts A."/>
            <person name="Saif S."/>
            <person name="Shea T."/>
            <person name="Sisk P."/>
            <person name="Sykes S."/>
            <person name="Wortman J."/>
            <person name="Nusbaum C."/>
            <person name="Birren B."/>
        </authorList>
    </citation>
    <scope>NUCLEOTIDE SEQUENCE [LARGE SCALE GENOMIC DNA]</scope>
    <source>
        <strain evidence="2">dnLKV2</strain>
    </source>
</reference>
<dbReference type="HOGENOM" id="CLU_108966_0_0_10"/>
<dbReference type="InterPro" id="IPR025455">
    <property type="entry name" value="DUF4276"/>
</dbReference>
<organism evidence="1 2">
    <name type="scientific">Bacteroides uniformis dnLKV2</name>
    <dbReference type="NCBI Taxonomy" id="1235787"/>
    <lineage>
        <taxon>Bacteria</taxon>
        <taxon>Pseudomonadati</taxon>
        <taxon>Bacteroidota</taxon>
        <taxon>Bacteroidia</taxon>
        <taxon>Bacteroidales</taxon>
        <taxon>Bacteroidaceae</taxon>
        <taxon>Bacteroides</taxon>
    </lineage>
</organism>
<protein>
    <recommendedName>
        <fullName evidence="3">DUF4276 family protein</fullName>
    </recommendedName>
</protein>
<evidence type="ECO:0000313" key="2">
    <source>
        <dbReference type="Proteomes" id="UP000014212"/>
    </source>
</evidence>
<evidence type="ECO:0008006" key="3">
    <source>
        <dbReference type="Google" id="ProtNLM"/>
    </source>
</evidence>